<evidence type="ECO:0000313" key="2">
    <source>
        <dbReference type="EMBL" id="MFC0590206.1"/>
    </source>
</evidence>
<evidence type="ECO:0000313" key="3">
    <source>
        <dbReference type="Proteomes" id="UP001589943"/>
    </source>
</evidence>
<keyword evidence="1" id="KW-0812">Transmembrane</keyword>
<keyword evidence="3" id="KW-1185">Reference proteome</keyword>
<evidence type="ECO:0008006" key="4">
    <source>
        <dbReference type="Google" id="ProtNLM"/>
    </source>
</evidence>
<feature type="transmembrane region" description="Helical" evidence="1">
    <location>
        <begin position="23"/>
        <end position="44"/>
    </location>
</feature>
<reference evidence="2 3" key="1">
    <citation type="submission" date="2024-09" db="EMBL/GenBank/DDBJ databases">
        <authorList>
            <person name="Sun Q."/>
            <person name="Mori K."/>
        </authorList>
    </citation>
    <scope>NUCLEOTIDE SEQUENCE [LARGE SCALE GENOMIC DNA]</scope>
    <source>
        <strain evidence="2 3">NCAIM B.02537</strain>
    </source>
</reference>
<comment type="caution">
    <text evidence="2">The sequence shown here is derived from an EMBL/GenBank/DDBJ whole genome shotgun (WGS) entry which is preliminary data.</text>
</comment>
<dbReference type="RefSeq" id="WP_379481652.1">
    <property type="nucleotide sequence ID" value="NZ_JBHLTL010000006.1"/>
</dbReference>
<feature type="transmembrane region" description="Helical" evidence="1">
    <location>
        <begin position="179"/>
        <end position="199"/>
    </location>
</feature>
<keyword evidence="1" id="KW-0472">Membrane</keyword>
<keyword evidence="1" id="KW-1133">Transmembrane helix</keyword>
<gene>
    <name evidence="2" type="ORF">ACFFF7_12345</name>
</gene>
<feature type="transmembrane region" description="Helical" evidence="1">
    <location>
        <begin position="123"/>
        <end position="144"/>
    </location>
</feature>
<feature type="transmembrane region" description="Helical" evidence="1">
    <location>
        <begin position="88"/>
        <end position="111"/>
    </location>
</feature>
<protein>
    <recommendedName>
        <fullName evidence="4">DUF2306 domain-containing protein</fullName>
    </recommendedName>
</protein>
<accession>A0ABV6PK45</accession>
<sequence>MATLAGPAVQDPDFQVPARAETFFAKMAIAMAVVVVAGFSFQLAMGRSSFGSPLRVHVHAVLFMGWVAIFVTQSQLATRGPLALHRKLGWIAAGWMVLMLAAAMTVIVAMARNGTVPFFFTPQHFLLADPLTLVGFMGLTGSAIAMRKRTDWHARLHVCGMAMLTGPAFGRLLPMPLLVPWAFEAAGVGASLFVFAGMIRDKRRSGAVHPAWWIGLATLIGMLVLARVLSVTPVGEAIYQATVAGYPGEAVPGLAYAAPPTAPLITGR</sequence>
<proteinExistence type="predicted"/>
<dbReference type="Proteomes" id="UP001589943">
    <property type="component" value="Unassembled WGS sequence"/>
</dbReference>
<evidence type="ECO:0000256" key="1">
    <source>
        <dbReference type="SAM" id="Phobius"/>
    </source>
</evidence>
<feature type="transmembrane region" description="Helical" evidence="1">
    <location>
        <begin position="211"/>
        <end position="229"/>
    </location>
</feature>
<dbReference type="EMBL" id="JBHLTL010000006">
    <property type="protein sequence ID" value="MFC0590206.1"/>
    <property type="molecule type" value="Genomic_DNA"/>
</dbReference>
<organism evidence="2 3">
    <name type="scientific">Novosphingobium aquiterrae</name>
    <dbReference type="NCBI Taxonomy" id="624388"/>
    <lineage>
        <taxon>Bacteria</taxon>
        <taxon>Pseudomonadati</taxon>
        <taxon>Pseudomonadota</taxon>
        <taxon>Alphaproteobacteria</taxon>
        <taxon>Sphingomonadales</taxon>
        <taxon>Sphingomonadaceae</taxon>
        <taxon>Novosphingobium</taxon>
    </lineage>
</organism>
<name>A0ABV6PK45_9SPHN</name>
<feature type="transmembrane region" description="Helical" evidence="1">
    <location>
        <begin position="56"/>
        <end position="76"/>
    </location>
</feature>